<dbReference type="AlphaFoldDB" id="A0A918U1P9"/>
<proteinExistence type="predicted"/>
<dbReference type="EMBL" id="BMVB01000030">
    <property type="protein sequence ID" value="GHC70603.1"/>
    <property type="molecule type" value="Genomic_DNA"/>
</dbReference>
<dbReference type="Proteomes" id="UP000646244">
    <property type="component" value="Unassembled WGS sequence"/>
</dbReference>
<evidence type="ECO:0000313" key="2">
    <source>
        <dbReference type="EMBL" id="GHC70603.1"/>
    </source>
</evidence>
<protein>
    <submittedName>
        <fullName evidence="2">Uncharacterized protein</fullName>
    </submittedName>
</protein>
<feature type="compositionally biased region" description="Low complexity" evidence="1">
    <location>
        <begin position="1"/>
        <end position="14"/>
    </location>
</feature>
<evidence type="ECO:0000313" key="3">
    <source>
        <dbReference type="Proteomes" id="UP000646244"/>
    </source>
</evidence>
<name>A0A918U1P9_STRCJ</name>
<reference evidence="2" key="2">
    <citation type="submission" date="2020-09" db="EMBL/GenBank/DDBJ databases">
        <authorList>
            <person name="Sun Q."/>
            <person name="Ohkuma M."/>
        </authorList>
    </citation>
    <scope>NUCLEOTIDE SEQUENCE</scope>
    <source>
        <strain evidence="2">JCM 4633</strain>
    </source>
</reference>
<gene>
    <name evidence="2" type="ORF">GCM10010507_56880</name>
</gene>
<feature type="region of interest" description="Disordered" evidence="1">
    <location>
        <begin position="1"/>
        <end position="45"/>
    </location>
</feature>
<organism evidence="2 3">
    <name type="scientific">Streptomyces cinnamoneus</name>
    <name type="common">Streptoverticillium cinnamoneum</name>
    <dbReference type="NCBI Taxonomy" id="53446"/>
    <lineage>
        <taxon>Bacteria</taxon>
        <taxon>Bacillati</taxon>
        <taxon>Actinomycetota</taxon>
        <taxon>Actinomycetes</taxon>
        <taxon>Kitasatosporales</taxon>
        <taxon>Streptomycetaceae</taxon>
        <taxon>Streptomyces</taxon>
        <taxon>Streptomyces cinnamoneus group</taxon>
    </lineage>
</organism>
<feature type="compositionally biased region" description="Gly residues" evidence="1">
    <location>
        <begin position="28"/>
        <end position="39"/>
    </location>
</feature>
<comment type="caution">
    <text evidence="2">The sequence shown here is derived from an EMBL/GenBank/DDBJ whole genome shotgun (WGS) entry which is preliminary data.</text>
</comment>
<evidence type="ECO:0000256" key="1">
    <source>
        <dbReference type="SAM" id="MobiDB-lite"/>
    </source>
</evidence>
<accession>A0A918U1P9</accession>
<reference evidence="2" key="1">
    <citation type="journal article" date="2014" name="Int. J. Syst. Evol. Microbiol.">
        <title>Complete genome sequence of Corynebacterium casei LMG S-19264T (=DSM 44701T), isolated from a smear-ripened cheese.</title>
        <authorList>
            <consortium name="US DOE Joint Genome Institute (JGI-PGF)"/>
            <person name="Walter F."/>
            <person name="Albersmeier A."/>
            <person name="Kalinowski J."/>
            <person name="Ruckert C."/>
        </authorList>
    </citation>
    <scope>NUCLEOTIDE SEQUENCE</scope>
    <source>
        <strain evidence="2">JCM 4633</strain>
    </source>
</reference>
<sequence length="80" mass="7573">MGAGLGRVRAVAAGEQPAAEGDGEQRGRGGPAGTGGQGHVGLLAGEAGRRAEGAGWGGRGWALAGGVRVICGDVPGNLNG</sequence>